<evidence type="ECO:0000256" key="3">
    <source>
        <dbReference type="ARBA" id="ARBA00029440"/>
    </source>
</evidence>
<dbReference type="Proteomes" id="UP000612055">
    <property type="component" value="Unassembled WGS sequence"/>
</dbReference>
<dbReference type="AlphaFoldDB" id="A0A835YBW0"/>
<reference evidence="7" key="1">
    <citation type="journal article" date="2020" name="bioRxiv">
        <title>Comparative genomics of Chlamydomonas.</title>
        <authorList>
            <person name="Craig R.J."/>
            <person name="Hasan A.R."/>
            <person name="Ness R.W."/>
            <person name="Keightley P.D."/>
        </authorList>
    </citation>
    <scope>NUCLEOTIDE SEQUENCE</scope>
    <source>
        <strain evidence="7">CCAP 11/70</strain>
    </source>
</reference>
<feature type="domain" description="D-isomer specific 2-hydroxyacid dehydrogenase catalytic" evidence="5">
    <location>
        <begin position="142"/>
        <end position="407"/>
    </location>
</feature>
<organism evidence="7 8">
    <name type="scientific">Edaphochlamys debaryana</name>
    <dbReference type="NCBI Taxonomy" id="47281"/>
    <lineage>
        <taxon>Eukaryota</taxon>
        <taxon>Viridiplantae</taxon>
        <taxon>Chlorophyta</taxon>
        <taxon>core chlorophytes</taxon>
        <taxon>Chlorophyceae</taxon>
        <taxon>CS clade</taxon>
        <taxon>Chlamydomonadales</taxon>
        <taxon>Chlamydomonadales incertae sedis</taxon>
        <taxon>Edaphochlamys</taxon>
    </lineage>
</organism>
<keyword evidence="8" id="KW-1185">Reference proteome</keyword>
<dbReference type="PANTHER" id="PTHR42938:SF47">
    <property type="entry name" value="HYDROXYPYRUVATE REDUCTASE"/>
    <property type="match status" value="1"/>
</dbReference>
<evidence type="ECO:0000256" key="2">
    <source>
        <dbReference type="ARBA" id="ARBA00023027"/>
    </source>
</evidence>
<dbReference type="PANTHER" id="PTHR42938">
    <property type="entry name" value="FORMATE DEHYDROGENASE 1"/>
    <property type="match status" value="1"/>
</dbReference>
<dbReference type="Gene3D" id="3.30.70.260">
    <property type="match status" value="1"/>
</dbReference>
<dbReference type="InterPro" id="IPR029752">
    <property type="entry name" value="D-isomer_DH_CS1"/>
</dbReference>
<dbReference type="Pfam" id="PF02826">
    <property type="entry name" value="2-Hacid_dh_C"/>
    <property type="match status" value="1"/>
</dbReference>
<feature type="transmembrane region" description="Helical" evidence="4">
    <location>
        <begin position="610"/>
        <end position="627"/>
    </location>
</feature>
<dbReference type="Pfam" id="PF00389">
    <property type="entry name" value="2-Hacid_dh"/>
    <property type="match status" value="1"/>
</dbReference>
<dbReference type="InterPro" id="IPR036291">
    <property type="entry name" value="NAD(P)-bd_dom_sf"/>
</dbReference>
<keyword evidence="4" id="KW-1133">Transmembrane helix</keyword>
<dbReference type="SUPFAM" id="SSF51735">
    <property type="entry name" value="NAD(P)-binding Rossmann-fold domains"/>
    <property type="match status" value="1"/>
</dbReference>
<keyword evidence="4" id="KW-0812">Transmembrane</keyword>
<dbReference type="OrthoDB" id="1621027at2759"/>
<keyword evidence="1" id="KW-0560">Oxidoreductase</keyword>
<evidence type="ECO:0008006" key="9">
    <source>
        <dbReference type="Google" id="ProtNLM"/>
    </source>
</evidence>
<evidence type="ECO:0000259" key="5">
    <source>
        <dbReference type="Pfam" id="PF00389"/>
    </source>
</evidence>
<keyword evidence="4" id="KW-0472">Membrane</keyword>
<dbReference type="EMBL" id="JAEHOE010000010">
    <property type="protein sequence ID" value="KAG2498413.1"/>
    <property type="molecule type" value="Genomic_DNA"/>
</dbReference>
<dbReference type="SUPFAM" id="SSF55021">
    <property type="entry name" value="ACT-like"/>
    <property type="match status" value="1"/>
</dbReference>
<evidence type="ECO:0000313" key="7">
    <source>
        <dbReference type="EMBL" id="KAG2498413.1"/>
    </source>
</evidence>
<dbReference type="GO" id="GO:0016616">
    <property type="term" value="F:oxidoreductase activity, acting on the CH-OH group of donors, NAD or NADP as acceptor"/>
    <property type="evidence" value="ECO:0007669"/>
    <property type="project" value="InterPro"/>
</dbReference>
<dbReference type="PROSITE" id="PS00065">
    <property type="entry name" value="D_2_HYDROXYACID_DH_1"/>
    <property type="match status" value="1"/>
</dbReference>
<dbReference type="InterPro" id="IPR006140">
    <property type="entry name" value="D-isomer_DH_NAD-bd"/>
</dbReference>
<dbReference type="GO" id="GO:0051287">
    <property type="term" value="F:NAD binding"/>
    <property type="evidence" value="ECO:0007669"/>
    <property type="project" value="InterPro"/>
</dbReference>
<evidence type="ECO:0000259" key="6">
    <source>
        <dbReference type="Pfam" id="PF02826"/>
    </source>
</evidence>
<dbReference type="InterPro" id="IPR006139">
    <property type="entry name" value="D-isomer_2_OHA_DH_cat_dom"/>
</dbReference>
<name>A0A835YBW0_9CHLO</name>
<protein>
    <recommendedName>
        <fullName evidence="9">Phosphoglycerate dehydrogenase</fullName>
    </recommendedName>
</protein>
<dbReference type="InterPro" id="IPR045865">
    <property type="entry name" value="ACT-like_dom_sf"/>
</dbReference>
<comment type="pathway">
    <text evidence="3">Amino-acid biosynthesis.</text>
</comment>
<feature type="domain" description="D-isomer specific 2-hydroxyacid dehydrogenase NAD-binding" evidence="6">
    <location>
        <begin position="212"/>
        <end position="354"/>
    </location>
</feature>
<evidence type="ECO:0000313" key="8">
    <source>
        <dbReference type="Proteomes" id="UP000612055"/>
    </source>
</evidence>
<accession>A0A835YBW0</accession>
<sequence length="628" mass="65650">MKSQSILAQPKPAVCRTGRTVPSRLVPGRAVRPLPVLRFKKDSADSDVDEIMLLEKAIKLAKDRAAKAKEVAAAPAPAPAAGASGYTGAAFTIKTFNAISPVGLQRFPRGNYVVSGEDSQLPASPMAIMLRSHQLKVEEVPPTVRGIVRCGAGVNNIPVDQMTERGIPVFNTPGANANAVKELVICGMLLAARGIVEGHKHVENVIYKEENMDYEKVAKRIEKDKAKFVGSEIQGKTLGVIGLGAIGGRVVNAALALGMNVVGYDPVLSLDAAWKLPGDRMGRAESLEDLLKVSDYITVHVPYIKGATHHMLNGVNLKLCKPGVHLLNFARGEIIDGEAVADLYKSGALTGKYVSDFADPFLSGHPKHLVLPHLGASTEEAEDNSAAMAADTLKDFLETGTIRNSVNFPQTVLDRKPGHIGGRLCIVNKNEAGVLGQITTYLGSQGVNIEQQINTSKGGIAYTVLDFGEVADPSGLQSGLGAACPGVISSRFIGNVFEDEIGQPGTFFWVRWAQDKQDMVRLQGGAAAAVSVTPAILGADVGAGVAAAAAATVPVRSAVTQPTAAAGLATYGRVEGVVEEGAGVVIPGAGVKAAAPAALTSRWPQPPQPLLWLLAAVVALLVMALGGR</sequence>
<dbReference type="CDD" id="cd12174">
    <property type="entry name" value="PGDH_like_3"/>
    <property type="match status" value="1"/>
</dbReference>
<dbReference type="SUPFAM" id="SSF52283">
    <property type="entry name" value="Formate/glycerate dehydrogenase catalytic domain-like"/>
    <property type="match status" value="1"/>
</dbReference>
<comment type="caution">
    <text evidence="7">The sequence shown here is derived from an EMBL/GenBank/DDBJ whole genome shotgun (WGS) entry which is preliminary data.</text>
</comment>
<gene>
    <name evidence="7" type="ORF">HYH03_003671</name>
</gene>
<dbReference type="Gene3D" id="3.40.50.720">
    <property type="entry name" value="NAD(P)-binding Rossmann-like Domain"/>
    <property type="match status" value="2"/>
</dbReference>
<evidence type="ECO:0000256" key="1">
    <source>
        <dbReference type="ARBA" id="ARBA00023002"/>
    </source>
</evidence>
<proteinExistence type="predicted"/>
<keyword evidence="2" id="KW-0520">NAD</keyword>
<evidence type="ECO:0000256" key="4">
    <source>
        <dbReference type="SAM" id="Phobius"/>
    </source>
</evidence>
<dbReference type="FunFam" id="3.40.50.720:FF:000584">
    <property type="entry name" value="D-3-phosphoglycerate dehydrogenase"/>
    <property type="match status" value="1"/>
</dbReference>